<proteinExistence type="predicted"/>
<protein>
    <submittedName>
        <fullName evidence="2">Uncharacterized protein</fullName>
    </submittedName>
</protein>
<keyword evidence="1" id="KW-0812">Transmembrane</keyword>
<keyword evidence="1" id="KW-0472">Membrane</keyword>
<gene>
    <name evidence="2" type="ORF">AALM99_04845</name>
</gene>
<comment type="caution">
    <text evidence="2">The sequence shown here is derived from an EMBL/GenBank/DDBJ whole genome shotgun (WGS) entry which is preliminary data.</text>
</comment>
<accession>A0ABV4D7N9</accession>
<reference evidence="2 3" key="1">
    <citation type="submission" date="2024-03" db="EMBL/GenBank/DDBJ databases">
        <title>Mouse gut bacterial collection (mGBC) of GemPharmatech.</title>
        <authorList>
            <person name="He Y."/>
            <person name="Dong L."/>
            <person name="Wu D."/>
            <person name="Gao X."/>
            <person name="Lin Z."/>
        </authorList>
    </citation>
    <scope>NUCLEOTIDE SEQUENCE [LARGE SCALE GENOMIC DNA]</scope>
    <source>
        <strain evidence="2 3">20-218</strain>
    </source>
</reference>
<evidence type="ECO:0000256" key="1">
    <source>
        <dbReference type="SAM" id="Phobius"/>
    </source>
</evidence>
<dbReference type="EMBL" id="JBCLSQ010000009">
    <property type="protein sequence ID" value="MEY8537768.1"/>
    <property type="molecule type" value="Genomic_DNA"/>
</dbReference>
<keyword evidence="1" id="KW-1133">Transmembrane helix</keyword>
<name>A0ABV4D7N9_9LACT</name>
<feature type="transmembrane region" description="Helical" evidence="1">
    <location>
        <begin position="220"/>
        <end position="237"/>
    </location>
</feature>
<evidence type="ECO:0000313" key="3">
    <source>
        <dbReference type="Proteomes" id="UP001565242"/>
    </source>
</evidence>
<organism evidence="2 3">
    <name type="scientific">Lactococcus muris</name>
    <dbReference type="NCBI Taxonomy" id="2941330"/>
    <lineage>
        <taxon>Bacteria</taxon>
        <taxon>Bacillati</taxon>
        <taxon>Bacillota</taxon>
        <taxon>Bacilli</taxon>
        <taxon>Lactobacillales</taxon>
        <taxon>Streptococcaceae</taxon>
        <taxon>Lactococcus</taxon>
    </lineage>
</organism>
<evidence type="ECO:0000313" key="2">
    <source>
        <dbReference type="EMBL" id="MEY8537768.1"/>
    </source>
</evidence>
<sequence length="243" mass="27768">MNKDYLTSPFNDKTFSNSIAVVKSIQQNNKVLLSAVQNIPKINLSQLYLSSSNVGKIIRESKISSYSMEISKSITKITNPAFEIMNAVQKNYNEFVFPLLKGIKSSNDITSEINSLFSSIEFNTEFPHKDIQDIRSHSSEPVNIRLDKVKQKHPDEETQEILRDISTKMEEVLKYTRGDEIKHNISPYANEIQFLQSIEAALSTYASGKILDKLWELDPIFSLVLISFVITFIHIRIKKMSSQ</sequence>
<dbReference type="Proteomes" id="UP001565242">
    <property type="component" value="Unassembled WGS sequence"/>
</dbReference>
<dbReference type="RefSeq" id="WP_369918047.1">
    <property type="nucleotide sequence ID" value="NZ_JBCLSQ010000009.1"/>
</dbReference>
<keyword evidence="3" id="KW-1185">Reference proteome</keyword>